<evidence type="ECO:0000256" key="3">
    <source>
        <dbReference type="ARBA" id="ARBA00022741"/>
    </source>
</evidence>
<organism evidence="7 8">
    <name type="scientific">Echeneis naucrates</name>
    <name type="common">Live sharksucker</name>
    <dbReference type="NCBI Taxonomy" id="173247"/>
    <lineage>
        <taxon>Eukaryota</taxon>
        <taxon>Metazoa</taxon>
        <taxon>Chordata</taxon>
        <taxon>Craniata</taxon>
        <taxon>Vertebrata</taxon>
        <taxon>Euteleostomi</taxon>
        <taxon>Actinopterygii</taxon>
        <taxon>Neopterygii</taxon>
        <taxon>Teleostei</taxon>
        <taxon>Neoteleostei</taxon>
        <taxon>Acanthomorphata</taxon>
        <taxon>Carangaria</taxon>
        <taxon>Carangiformes</taxon>
        <taxon>Echeneidae</taxon>
        <taxon>Echeneis</taxon>
    </lineage>
</organism>
<keyword evidence="2" id="KW-0808">Transferase</keyword>
<dbReference type="AlphaFoldDB" id="A0A665TSX5"/>
<dbReference type="GO" id="GO:0042771">
    <property type="term" value="P:intrinsic apoptotic signaling pathway in response to DNA damage by p53 class mediator"/>
    <property type="evidence" value="ECO:0007669"/>
    <property type="project" value="TreeGrafter"/>
</dbReference>
<protein>
    <recommendedName>
        <fullName evidence="6">Protein kinase domain-containing protein</fullName>
    </recommendedName>
</protein>
<dbReference type="InterPro" id="IPR011009">
    <property type="entry name" value="Kinase-like_dom_sf"/>
</dbReference>
<dbReference type="PROSITE" id="PS00108">
    <property type="entry name" value="PROTEIN_KINASE_ST"/>
    <property type="match status" value="1"/>
</dbReference>
<dbReference type="GO" id="GO:0016605">
    <property type="term" value="C:PML body"/>
    <property type="evidence" value="ECO:0007669"/>
    <property type="project" value="TreeGrafter"/>
</dbReference>
<keyword evidence="3" id="KW-0547">Nucleotide-binding</keyword>
<evidence type="ECO:0000259" key="6">
    <source>
        <dbReference type="PROSITE" id="PS50011"/>
    </source>
</evidence>
<keyword evidence="5" id="KW-0067">ATP-binding</keyword>
<reference evidence="7" key="2">
    <citation type="submission" date="2025-08" db="UniProtKB">
        <authorList>
            <consortium name="Ensembl"/>
        </authorList>
    </citation>
    <scope>IDENTIFICATION</scope>
</reference>
<accession>A0A665TSX5</accession>
<name>A0A665TSX5_ECHNA</name>
<dbReference type="GO" id="GO:0004674">
    <property type="term" value="F:protein serine/threonine kinase activity"/>
    <property type="evidence" value="ECO:0007669"/>
    <property type="project" value="UniProtKB-KW"/>
</dbReference>
<dbReference type="GO" id="GO:0007224">
    <property type="term" value="P:smoothened signaling pathway"/>
    <property type="evidence" value="ECO:0007669"/>
    <property type="project" value="TreeGrafter"/>
</dbReference>
<dbReference type="GO" id="GO:0005524">
    <property type="term" value="F:ATP binding"/>
    <property type="evidence" value="ECO:0007669"/>
    <property type="project" value="UniProtKB-KW"/>
</dbReference>
<dbReference type="GO" id="GO:0005737">
    <property type="term" value="C:cytoplasm"/>
    <property type="evidence" value="ECO:0007669"/>
    <property type="project" value="TreeGrafter"/>
</dbReference>
<dbReference type="Gene3D" id="3.30.200.20">
    <property type="entry name" value="Phosphorylase Kinase, domain 1"/>
    <property type="match status" value="1"/>
</dbReference>
<keyword evidence="1" id="KW-0723">Serine/threonine-protein kinase</keyword>
<evidence type="ECO:0000256" key="5">
    <source>
        <dbReference type="ARBA" id="ARBA00022840"/>
    </source>
</evidence>
<dbReference type="Proteomes" id="UP000472264">
    <property type="component" value="Chromosome 15"/>
</dbReference>
<dbReference type="Ensembl" id="ENSENLT00000011317.1">
    <property type="protein sequence ID" value="ENSENLP00000010827.1"/>
    <property type="gene ID" value="ENSENLG00000005250.1"/>
</dbReference>
<dbReference type="OMA" id="CCASENT"/>
<dbReference type="PANTHER" id="PTHR24058">
    <property type="entry name" value="DUAL SPECIFICITY PROTEIN KINASE"/>
    <property type="match status" value="1"/>
</dbReference>
<dbReference type="GO" id="GO:0046332">
    <property type="term" value="F:SMAD binding"/>
    <property type="evidence" value="ECO:0007669"/>
    <property type="project" value="TreeGrafter"/>
</dbReference>
<dbReference type="SUPFAM" id="SSF56112">
    <property type="entry name" value="Protein kinase-like (PK-like)"/>
    <property type="match status" value="1"/>
</dbReference>
<dbReference type="PROSITE" id="PS50011">
    <property type="entry name" value="PROTEIN_KINASE_DOM"/>
    <property type="match status" value="1"/>
</dbReference>
<evidence type="ECO:0000256" key="2">
    <source>
        <dbReference type="ARBA" id="ARBA00022679"/>
    </source>
</evidence>
<evidence type="ECO:0000256" key="4">
    <source>
        <dbReference type="ARBA" id="ARBA00022777"/>
    </source>
</evidence>
<keyword evidence="4" id="KW-0418">Kinase</keyword>
<dbReference type="GO" id="GO:0003714">
    <property type="term" value="F:transcription corepressor activity"/>
    <property type="evidence" value="ECO:0007669"/>
    <property type="project" value="TreeGrafter"/>
</dbReference>
<dbReference type="InParanoid" id="A0A665TSX5"/>
<evidence type="ECO:0000313" key="8">
    <source>
        <dbReference type="Proteomes" id="UP000472264"/>
    </source>
</evidence>
<dbReference type="InterPro" id="IPR050494">
    <property type="entry name" value="Ser_Thr_dual-spec_kinase"/>
</dbReference>
<dbReference type="GO" id="GO:0045944">
    <property type="term" value="P:positive regulation of transcription by RNA polymerase II"/>
    <property type="evidence" value="ECO:0007669"/>
    <property type="project" value="TreeGrafter"/>
</dbReference>
<keyword evidence="8" id="KW-1185">Reference proteome</keyword>
<dbReference type="InterPro" id="IPR000719">
    <property type="entry name" value="Prot_kinase_dom"/>
</dbReference>
<sequence length="311" mass="35562">ICDYLLCVLDFNGEGCFGKVAKCRNLITKELVAVKIHKETEEGAVEWEVEMLETVGALDPDKSNIVKFLDHFTWNVSSCLAFEMLDISLWDLLWKRQEPLTLNEIRPITQQLLVAFEALKRIGIMHTDLKPDNIMLVNHSQQPFKIKVIDFGLALPSSEVEVGTEMQAPSFRAPEVTLGLPLSEAVDMWAVGCVLGFLYFATNLFPGVCPYNQEYENLEDAIMTYPPKTDDVEDKDRREFFDLLSCCLNPNYDLRITPREALKHNFVTMAHLRDDLAASSYTEDALQLMSIIYCFHDFILHYSICLENTIF</sequence>
<evidence type="ECO:0000256" key="1">
    <source>
        <dbReference type="ARBA" id="ARBA00022527"/>
    </source>
</evidence>
<dbReference type="InterPro" id="IPR008271">
    <property type="entry name" value="Ser/Thr_kinase_AS"/>
</dbReference>
<feature type="domain" description="Protein kinase" evidence="6">
    <location>
        <begin position="6"/>
        <end position="267"/>
    </location>
</feature>
<dbReference type="Pfam" id="PF00069">
    <property type="entry name" value="Pkinase"/>
    <property type="match status" value="1"/>
</dbReference>
<dbReference type="GO" id="GO:0004713">
    <property type="term" value="F:protein tyrosine kinase activity"/>
    <property type="evidence" value="ECO:0007669"/>
    <property type="project" value="TreeGrafter"/>
</dbReference>
<dbReference type="SMART" id="SM00220">
    <property type="entry name" value="S_TKc"/>
    <property type="match status" value="1"/>
</dbReference>
<reference evidence="7" key="3">
    <citation type="submission" date="2025-09" db="UniProtKB">
        <authorList>
            <consortium name="Ensembl"/>
        </authorList>
    </citation>
    <scope>IDENTIFICATION</scope>
</reference>
<proteinExistence type="predicted"/>
<dbReference type="Gene3D" id="1.10.510.10">
    <property type="entry name" value="Transferase(Phosphotransferase) domain 1"/>
    <property type="match status" value="1"/>
</dbReference>
<dbReference type="PANTHER" id="PTHR24058:SF53">
    <property type="entry name" value="HOMEODOMAIN-INTERACTING PROTEIN KINASE 2"/>
    <property type="match status" value="1"/>
</dbReference>
<evidence type="ECO:0000313" key="7">
    <source>
        <dbReference type="Ensembl" id="ENSENLP00000010827.1"/>
    </source>
</evidence>
<reference evidence="7" key="1">
    <citation type="submission" date="2021-04" db="EMBL/GenBank/DDBJ databases">
        <authorList>
            <consortium name="Wellcome Sanger Institute Data Sharing"/>
        </authorList>
    </citation>
    <scope>NUCLEOTIDE SEQUENCE [LARGE SCALE GENOMIC DNA]</scope>
</reference>
<dbReference type="GO" id="GO:0003713">
    <property type="term" value="F:transcription coactivator activity"/>
    <property type="evidence" value="ECO:0007669"/>
    <property type="project" value="TreeGrafter"/>
</dbReference>